<keyword evidence="14" id="KW-1185">Reference proteome</keyword>
<comment type="caution">
    <text evidence="13">The sequence shown here is derived from an EMBL/GenBank/DDBJ whole genome shotgun (WGS) entry which is preliminary data.</text>
</comment>
<feature type="transmembrane region" description="Helical" evidence="11">
    <location>
        <begin position="279"/>
        <end position="304"/>
    </location>
</feature>
<comment type="subcellular location">
    <subcellularLocation>
        <location evidence="1">Membrane</location>
        <topology evidence="1">Multi-pass membrane protein</topology>
    </subcellularLocation>
</comment>
<keyword evidence="7 11" id="KW-1133">Transmembrane helix</keyword>
<protein>
    <recommendedName>
        <fullName evidence="12">RING-type domain-containing protein</fullName>
    </recommendedName>
</protein>
<organism evidence="13 14">
    <name type="scientific">Popillia japonica</name>
    <name type="common">Japanese beetle</name>
    <dbReference type="NCBI Taxonomy" id="7064"/>
    <lineage>
        <taxon>Eukaryota</taxon>
        <taxon>Metazoa</taxon>
        <taxon>Ecdysozoa</taxon>
        <taxon>Arthropoda</taxon>
        <taxon>Hexapoda</taxon>
        <taxon>Insecta</taxon>
        <taxon>Pterygota</taxon>
        <taxon>Neoptera</taxon>
        <taxon>Endopterygota</taxon>
        <taxon>Coleoptera</taxon>
        <taxon>Polyphaga</taxon>
        <taxon>Scarabaeiformia</taxon>
        <taxon>Scarabaeidae</taxon>
        <taxon>Rutelinae</taxon>
        <taxon>Popillia</taxon>
    </lineage>
</organism>
<dbReference type="InterPro" id="IPR017907">
    <property type="entry name" value="Znf_RING_CS"/>
</dbReference>
<feature type="domain" description="RING-type" evidence="12">
    <location>
        <begin position="381"/>
        <end position="419"/>
    </location>
</feature>
<dbReference type="InterPro" id="IPR001841">
    <property type="entry name" value="Znf_RING"/>
</dbReference>
<evidence type="ECO:0000256" key="9">
    <source>
        <dbReference type="PROSITE-ProRule" id="PRU00175"/>
    </source>
</evidence>
<dbReference type="InterPro" id="IPR044235">
    <property type="entry name" value="RNFT1/2"/>
</dbReference>
<accession>A0AAW1LVH9</accession>
<evidence type="ECO:0000256" key="11">
    <source>
        <dbReference type="SAM" id="Phobius"/>
    </source>
</evidence>
<dbReference type="InterPro" id="IPR013083">
    <property type="entry name" value="Znf_RING/FYVE/PHD"/>
</dbReference>
<sequence>MDNNHREGNLPFMRSQSSDSAFPTTQSRHLLMTHSVTLPRSSSMTSSGITNFNLQRRNAVEGARQFRLNLTNVIREIQPLVEYDISNFLNRPTHSEPNISNNNGSVVINIEEPQPFTASAGTGTYNHTHGNSTVTNNNNNENASNSEANNTNTNNNNNNGNNDSSATERLQTVLEAQHCMIILQKYVPFVLILLAKGLYDHHEGILNLIVLLATFTHANSVVKKEATKRSRRNLSKLFCAFLYIICAIAFIHYIFEDEKLYLNLIFIRTYSKPLTVWDLLWIVGITDFILKLITVMLKILLTLLPDKVIAFQKRGKIYLFMEAVSQLYRSLATIQPWLYYILESYQGPEKIVGVFLAAAYMNVAVGSSPSKEQIQTAGEHCPICHDEYDSPVLLQCRHIFCESCVTTWFDREQTCPLCRAKIVDDPSWRDGSTTFFMQLF</sequence>
<dbReference type="AlphaFoldDB" id="A0AAW1LVH9"/>
<dbReference type="GO" id="GO:0016020">
    <property type="term" value="C:membrane"/>
    <property type="evidence" value="ECO:0007669"/>
    <property type="project" value="UniProtKB-SubCell"/>
</dbReference>
<evidence type="ECO:0000259" key="12">
    <source>
        <dbReference type="PROSITE" id="PS50089"/>
    </source>
</evidence>
<reference evidence="13 14" key="1">
    <citation type="journal article" date="2024" name="BMC Genomics">
        <title>De novo assembly and annotation of Popillia japonica's genome with initial clues to its potential as an invasive pest.</title>
        <authorList>
            <person name="Cucini C."/>
            <person name="Boschi S."/>
            <person name="Funari R."/>
            <person name="Cardaioli E."/>
            <person name="Iannotti N."/>
            <person name="Marturano G."/>
            <person name="Paoli F."/>
            <person name="Bruttini M."/>
            <person name="Carapelli A."/>
            <person name="Frati F."/>
            <person name="Nardi F."/>
        </authorList>
    </citation>
    <scope>NUCLEOTIDE SEQUENCE [LARGE SCALE GENOMIC DNA]</scope>
    <source>
        <strain evidence="13">DMR45628</strain>
    </source>
</reference>
<name>A0AAW1LVH9_POPJA</name>
<keyword evidence="2 11" id="KW-0812">Transmembrane</keyword>
<dbReference type="EMBL" id="JASPKY010000077">
    <property type="protein sequence ID" value="KAK9739203.1"/>
    <property type="molecule type" value="Genomic_DNA"/>
</dbReference>
<feature type="region of interest" description="Disordered" evidence="10">
    <location>
        <begin position="1"/>
        <end position="24"/>
    </location>
</feature>
<evidence type="ECO:0000313" key="13">
    <source>
        <dbReference type="EMBL" id="KAK9739203.1"/>
    </source>
</evidence>
<dbReference type="GO" id="GO:1904294">
    <property type="term" value="P:positive regulation of ERAD pathway"/>
    <property type="evidence" value="ECO:0007669"/>
    <property type="project" value="InterPro"/>
</dbReference>
<evidence type="ECO:0000256" key="7">
    <source>
        <dbReference type="ARBA" id="ARBA00022989"/>
    </source>
</evidence>
<dbReference type="SUPFAM" id="SSF57850">
    <property type="entry name" value="RING/U-box"/>
    <property type="match status" value="1"/>
</dbReference>
<evidence type="ECO:0000256" key="8">
    <source>
        <dbReference type="ARBA" id="ARBA00023136"/>
    </source>
</evidence>
<evidence type="ECO:0000256" key="6">
    <source>
        <dbReference type="ARBA" id="ARBA00022833"/>
    </source>
</evidence>
<dbReference type="Proteomes" id="UP001458880">
    <property type="component" value="Unassembled WGS sequence"/>
</dbReference>
<evidence type="ECO:0000256" key="5">
    <source>
        <dbReference type="ARBA" id="ARBA00022786"/>
    </source>
</evidence>
<gene>
    <name evidence="13" type="ORF">QE152_g9210</name>
</gene>
<feature type="compositionally biased region" description="Polar residues" evidence="10">
    <location>
        <begin position="117"/>
        <end position="130"/>
    </location>
</feature>
<dbReference type="GO" id="GO:0008270">
    <property type="term" value="F:zinc ion binding"/>
    <property type="evidence" value="ECO:0007669"/>
    <property type="project" value="UniProtKB-KW"/>
</dbReference>
<evidence type="ECO:0000256" key="2">
    <source>
        <dbReference type="ARBA" id="ARBA00022692"/>
    </source>
</evidence>
<evidence type="ECO:0000256" key="10">
    <source>
        <dbReference type="SAM" id="MobiDB-lite"/>
    </source>
</evidence>
<proteinExistence type="predicted"/>
<keyword evidence="8 11" id="KW-0472">Membrane</keyword>
<feature type="region of interest" description="Disordered" evidence="10">
    <location>
        <begin position="117"/>
        <end position="165"/>
    </location>
</feature>
<evidence type="ECO:0000313" key="14">
    <source>
        <dbReference type="Proteomes" id="UP001458880"/>
    </source>
</evidence>
<dbReference type="PANTHER" id="PTHR15860:SF0">
    <property type="entry name" value="LP20373P"/>
    <property type="match status" value="1"/>
</dbReference>
<evidence type="ECO:0000256" key="3">
    <source>
        <dbReference type="ARBA" id="ARBA00022723"/>
    </source>
</evidence>
<keyword evidence="6" id="KW-0862">Zinc</keyword>
<dbReference type="CDD" id="cd16532">
    <property type="entry name" value="RING-HC_RNFT1-like"/>
    <property type="match status" value="1"/>
</dbReference>
<dbReference type="PROSITE" id="PS00518">
    <property type="entry name" value="ZF_RING_1"/>
    <property type="match status" value="1"/>
</dbReference>
<dbReference type="Pfam" id="PF13920">
    <property type="entry name" value="zf-C3HC4_3"/>
    <property type="match status" value="1"/>
</dbReference>
<keyword evidence="4 9" id="KW-0863">Zinc-finger</keyword>
<dbReference type="Gene3D" id="3.30.40.10">
    <property type="entry name" value="Zinc/RING finger domain, C3HC4 (zinc finger)"/>
    <property type="match status" value="1"/>
</dbReference>
<keyword evidence="3" id="KW-0479">Metal-binding</keyword>
<feature type="compositionally biased region" description="Polar residues" evidence="10">
    <location>
        <begin position="14"/>
        <end position="24"/>
    </location>
</feature>
<feature type="transmembrane region" description="Helical" evidence="11">
    <location>
        <begin position="234"/>
        <end position="255"/>
    </location>
</feature>
<keyword evidence="5" id="KW-0833">Ubl conjugation pathway</keyword>
<evidence type="ECO:0000256" key="4">
    <source>
        <dbReference type="ARBA" id="ARBA00022771"/>
    </source>
</evidence>
<evidence type="ECO:0000256" key="1">
    <source>
        <dbReference type="ARBA" id="ARBA00004141"/>
    </source>
</evidence>
<dbReference type="SMART" id="SM00184">
    <property type="entry name" value="RING"/>
    <property type="match status" value="1"/>
</dbReference>
<dbReference type="PANTHER" id="PTHR15860">
    <property type="entry name" value="UNCHARACTERIZED RING FINGER-CONTAINING PROTEIN"/>
    <property type="match status" value="1"/>
</dbReference>
<dbReference type="GO" id="GO:0061630">
    <property type="term" value="F:ubiquitin protein ligase activity"/>
    <property type="evidence" value="ECO:0007669"/>
    <property type="project" value="InterPro"/>
</dbReference>
<dbReference type="PROSITE" id="PS50089">
    <property type="entry name" value="ZF_RING_2"/>
    <property type="match status" value="1"/>
</dbReference>
<feature type="compositionally biased region" description="Low complexity" evidence="10">
    <location>
        <begin position="131"/>
        <end position="165"/>
    </location>
</feature>